<protein>
    <submittedName>
        <fullName evidence="1">Uncharacterized protein</fullName>
    </submittedName>
</protein>
<name>A0A8C5T2V0_9PASS</name>
<dbReference type="Proteomes" id="UP000694560">
    <property type="component" value="Unplaced"/>
</dbReference>
<keyword evidence="2" id="KW-1185">Reference proteome</keyword>
<sequence>LLIKEMQLLLAEPLPGMKTEPDESSAHYFHVVIAAPKVCFVIKIYHPNVEKLGRTFLLSVQALLSAPNADDSLANDTAEQWKTNETQAIERDRAWNRL</sequence>
<accession>A0A8C5T2V0</accession>
<evidence type="ECO:0000313" key="2">
    <source>
        <dbReference type="Proteomes" id="UP000694560"/>
    </source>
</evidence>
<evidence type="ECO:0000313" key="1">
    <source>
        <dbReference type="Ensembl" id="ENSMCSP00000000748.1"/>
    </source>
</evidence>
<dbReference type="Ensembl" id="ENSMCST00000000768.1">
    <property type="protein sequence ID" value="ENSMCSP00000000748.1"/>
    <property type="gene ID" value="ENSMCSG00000000585.1"/>
</dbReference>
<organism evidence="1 2">
    <name type="scientific">Malurus cyaneus samueli</name>
    <dbReference type="NCBI Taxonomy" id="2593467"/>
    <lineage>
        <taxon>Eukaryota</taxon>
        <taxon>Metazoa</taxon>
        <taxon>Chordata</taxon>
        <taxon>Craniata</taxon>
        <taxon>Vertebrata</taxon>
        <taxon>Euteleostomi</taxon>
        <taxon>Archelosauria</taxon>
        <taxon>Archosauria</taxon>
        <taxon>Dinosauria</taxon>
        <taxon>Saurischia</taxon>
        <taxon>Theropoda</taxon>
        <taxon>Coelurosauria</taxon>
        <taxon>Aves</taxon>
        <taxon>Neognathae</taxon>
        <taxon>Neoaves</taxon>
        <taxon>Telluraves</taxon>
        <taxon>Australaves</taxon>
        <taxon>Passeriformes</taxon>
        <taxon>Meliphagoidea</taxon>
        <taxon>Maluridae</taxon>
        <taxon>Malurus</taxon>
    </lineage>
</organism>
<dbReference type="Gene3D" id="3.10.110.10">
    <property type="entry name" value="Ubiquitin Conjugating Enzyme"/>
    <property type="match status" value="1"/>
</dbReference>
<reference evidence="1" key="1">
    <citation type="submission" date="2025-08" db="UniProtKB">
        <authorList>
            <consortium name="Ensembl"/>
        </authorList>
    </citation>
    <scope>IDENTIFICATION</scope>
</reference>
<dbReference type="SUPFAM" id="SSF54495">
    <property type="entry name" value="UBC-like"/>
    <property type="match status" value="1"/>
</dbReference>
<dbReference type="AlphaFoldDB" id="A0A8C5T2V0"/>
<dbReference type="InterPro" id="IPR016135">
    <property type="entry name" value="UBQ-conjugating_enzyme/RWD"/>
</dbReference>
<reference evidence="1" key="2">
    <citation type="submission" date="2025-09" db="UniProtKB">
        <authorList>
            <consortium name="Ensembl"/>
        </authorList>
    </citation>
    <scope>IDENTIFICATION</scope>
</reference>
<dbReference type="OrthoDB" id="7851174at2759"/>
<proteinExistence type="predicted"/>